<comment type="similarity">
    <text evidence="2">Belongs to the XPA family.</text>
</comment>
<evidence type="ECO:0000256" key="2">
    <source>
        <dbReference type="ARBA" id="ARBA00005548"/>
    </source>
</evidence>
<evidence type="ECO:0000256" key="7">
    <source>
        <dbReference type="ARBA" id="ARBA00023125"/>
    </source>
</evidence>
<dbReference type="EMBL" id="JAIFTH010000394">
    <property type="protein sequence ID" value="KAG9509630.1"/>
    <property type="molecule type" value="Genomic_DNA"/>
</dbReference>
<proteinExistence type="inferred from homology"/>
<keyword evidence="6" id="KW-0862">Zinc</keyword>
<sequence>MSADTMNNHRPAEGTQSETIDNQQPGSSNIIRPQPEWSITSSVIPKCVNEDMKECEGCHMDFLVSYLYRNFGLDVCDDCRDPKVAHELITRTDAKSKYLLKDCDLDSREPALRYILKKNPYAQRGDMRLYLKYQVEQRALEVHGSEEKLEQEIEEREEKRSLKRQRAHDKKMKKLRMEVRSSLYKRTVAEVHEHDFSEPVYLPDDDLYEKECTTCGHKITYEEM</sequence>
<keyword evidence="9" id="KW-0539">Nucleus</keyword>
<dbReference type="Pfam" id="PF01286">
    <property type="entry name" value="XPA_N"/>
    <property type="match status" value="1"/>
</dbReference>
<dbReference type="InterPro" id="IPR037129">
    <property type="entry name" value="XPA_sf"/>
</dbReference>
<dbReference type="Pfam" id="PF05181">
    <property type="entry name" value="XPA_C"/>
    <property type="match status" value="1"/>
</dbReference>
<name>A0ABQ7S883_9ACAR</name>
<protein>
    <submittedName>
        <fullName evidence="12">DNA repair protein complementing XP-A cells-like protein</fullName>
    </submittedName>
</protein>
<keyword evidence="3" id="KW-0479">Metal-binding</keyword>
<dbReference type="NCBIfam" id="TIGR00598">
    <property type="entry name" value="rad14"/>
    <property type="match status" value="1"/>
</dbReference>
<keyword evidence="13" id="KW-1185">Reference proteome</keyword>
<evidence type="ECO:0000256" key="5">
    <source>
        <dbReference type="ARBA" id="ARBA00022771"/>
    </source>
</evidence>
<feature type="region of interest" description="Disordered" evidence="10">
    <location>
        <begin position="1"/>
        <end position="34"/>
    </location>
</feature>
<evidence type="ECO:0000256" key="3">
    <source>
        <dbReference type="ARBA" id="ARBA00022723"/>
    </source>
</evidence>
<feature type="domain" description="XPA C-terminal" evidence="11">
    <location>
        <begin position="86"/>
        <end position="135"/>
    </location>
</feature>
<dbReference type="InterPro" id="IPR022652">
    <property type="entry name" value="Znf_XPA_CS"/>
</dbReference>
<dbReference type="Gene3D" id="3.90.530.10">
    <property type="entry name" value="XPA C-terminal domain"/>
    <property type="match status" value="1"/>
</dbReference>
<evidence type="ECO:0000259" key="11">
    <source>
        <dbReference type="Pfam" id="PF05181"/>
    </source>
</evidence>
<keyword evidence="5" id="KW-0863">Zinc-finger</keyword>
<comment type="subcellular location">
    <subcellularLocation>
        <location evidence="1">Nucleus</location>
    </subcellularLocation>
</comment>
<dbReference type="InterPro" id="IPR000465">
    <property type="entry name" value="XPA/RAD14"/>
</dbReference>
<comment type="caution">
    <text evidence="12">The sequence shown here is derived from an EMBL/GenBank/DDBJ whole genome shotgun (WGS) entry which is preliminary data.</text>
</comment>
<gene>
    <name evidence="12" type="primary">Xpac</name>
    <name evidence="12" type="ORF">GZH46_01847</name>
</gene>
<dbReference type="PANTHER" id="PTHR10142:SF0">
    <property type="entry name" value="DNA REPAIR PROTEIN COMPLEMENTING XP-A CELLS"/>
    <property type="match status" value="1"/>
</dbReference>
<evidence type="ECO:0000256" key="1">
    <source>
        <dbReference type="ARBA" id="ARBA00004123"/>
    </source>
</evidence>
<evidence type="ECO:0000313" key="13">
    <source>
        <dbReference type="Proteomes" id="UP000825002"/>
    </source>
</evidence>
<evidence type="ECO:0000256" key="9">
    <source>
        <dbReference type="ARBA" id="ARBA00023242"/>
    </source>
</evidence>
<dbReference type="InterPro" id="IPR009061">
    <property type="entry name" value="DNA-bd_dom_put_sf"/>
</dbReference>
<accession>A0ABQ7S883</accession>
<reference evidence="12 13" key="1">
    <citation type="submission" date="2020-10" db="EMBL/GenBank/DDBJ databases">
        <authorList>
            <person name="Klimov P.B."/>
            <person name="Dyachkov S.M."/>
            <person name="Chetverikov P.E."/>
        </authorList>
    </citation>
    <scope>NUCLEOTIDE SEQUENCE [LARGE SCALE GENOMIC DNA]</scope>
    <source>
        <strain evidence="12">BMOC 18-1129-001#AD2665</strain>
        <tissue evidence="12">Entire mites</tissue>
    </source>
</reference>
<keyword evidence="7" id="KW-0238">DNA-binding</keyword>
<feature type="non-terminal residue" evidence="12">
    <location>
        <position position="1"/>
    </location>
</feature>
<evidence type="ECO:0000256" key="4">
    <source>
        <dbReference type="ARBA" id="ARBA00022763"/>
    </source>
</evidence>
<organism evidence="12 13">
    <name type="scientific">Fragariocoptes setiger</name>
    <dbReference type="NCBI Taxonomy" id="1670756"/>
    <lineage>
        <taxon>Eukaryota</taxon>
        <taxon>Metazoa</taxon>
        <taxon>Ecdysozoa</taxon>
        <taxon>Arthropoda</taxon>
        <taxon>Chelicerata</taxon>
        <taxon>Arachnida</taxon>
        <taxon>Acari</taxon>
        <taxon>Acariformes</taxon>
        <taxon>Trombidiformes</taxon>
        <taxon>Prostigmata</taxon>
        <taxon>Eupodina</taxon>
        <taxon>Eriophyoidea</taxon>
        <taxon>Phytoptidae</taxon>
        <taxon>Fragariocoptes</taxon>
    </lineage>
</organism>
<dbReference type="PANTHER" id="PTHR10142">
    <property type="entry name" value="DNA REPAIR PROTEIN COMPLEMENTING XP-A CELLS"/>
    <property type="match status" value="1"/>
</dbReference>
<evidence type="ECO:0000313" key="12">
    <source>
        <dbReference type="EMBL" id="KAG9509630.1"/>
    </source>
</evidence>
<dbReference type="SUPFAM" id="SSF57716">
    <property type="entry name" value="Glucocorticoid receptor-like (DNA-binding domain)"/>
    <property type="match status" value="1"/>
</dbReference>
<evidence type="ECO:0000256" key="8">
    <source>
        <dbReference type="ARBA" id="ARBA00023204"/>
    </source>
</evidence>
<evidence type="ECO:0000256" key="6">
    <source>
        <dbReference type="ARBA" id="ARBA00022833"/>
    </source>
</evidence>
<dbReference type="Proteomes" id="UP000825002">
    <property type="component" value="Unassembled WGS sequence"/>
</dbReference>
<evidence type="ECO:0000256" key="10">
    <source>
        <dbReference type="SAM" id="MobiDB-lite"/>
    </source>
</evidence>
<dbReference type="SUPFAM" id="SSF46955">
    <property type="entry name" value="Putative DNA-binding domain"/>
    <property type="match status" value="1"/>
</dbReference>
<dbReference type="InterPro" id="IPR022656">
    <property type="entry name" value="XPA_C"/>
</dbReference>
<keyword evidence="8" id="KW-0234">DNA repair</keyword>
<keyword evidence="4" id="KW-0227">DNA damage</keyword>